<protein>
    <submittedName>
        <fullName evidence="2">Uncharacterized protein</fullName>
    </submittedName>
</protein>
<feature type="compositionally biased region" description="Basic and acidic residues" evidence="1">
    <location>
        <begin position="19"/>
        <end position="40"/>
    </location>
</feature>
<reference evidence="2" key="1">
    <citation type="journal article" date="2014" name="Front. Microbiol.">
        <title>High frequency of phylogenetically diverse reductive dehalogenase-homologous genes in deep subseafloor sedimentary metagenomes.</title>
        <authorList>
            <person name="Kawai M."/>
            <person name="Futagami T."/>
            <person name="Toyoda A."/>
            <person name="Takaki Y."/>
            <person name="Nishi S."/>
            <person name="Hori S."/>
            <person name="Arai W."/>
            <person name="Tsubouchi T."/>
            <person name="Morono Y."/>
            <person name="Uchiyama I."/>
            <person name="Ito T."/>
            <person name="Fujiyama A."/>
            <person name="Inagaki F."/>
            <person name="Takami H."/>
        </authorList>
    </citation>
    <scope>NUCLEOTIDE SEQUENCE</scope>
    <source>
        <strain evidence="2">Expedition CK06-06</strain>
    </source>
</reference>
<accession>X1HX86</accession>
<evidence type="ECO:0000313" key="2">
    <source>
        <dbReference type="EMBL" id="GAH49913.1"/>
    </source>
</evidence>
<dbReference type="EMBL" id="BARU01016564">
    <property type="protein sequence ID" value="GAH49913.1"/>
    <property type="molecule type" value="Genomic_DNA"/>
</dbReference>
<evidence type="ECO:0000256" key="1">
    <source>
        <dbReference type="SAM" id="MobiDB-lite"/>
    </source>
</evidence>
<name>X1HX86_9ZZZZ</name>
<proteinExistence type="predicted"/>
<sequence>MTGGYFNSEKIRSTRVLFRQKDPPGESIEERNSEEDGKLTKGVVEKEEAQIGVFITLKEPTKPMKVEAVLSGYYKSALGHNYPEIQILTIKQLLDGKRIDYPSRATGIDVTFRKAERHEKESKQKEMEFE</sequence>
<feature type="region of interest" description="Disordered" evidence="1">
    <location>
        <begin position="16"/>
        <end position="40"/>
    </location>
</feature>
<organism evidence="2">
    <name type="scientific">marine sediment metagenome</name>
    <dbReference type="NCBI Taxonomy" id="412755"/>
    <lineage>
        <taxon>unclassified sequences</taxon>
        <taxon>metagenomes</taxon>
        <taxon>ecological metagenomes</taxon>
    </lineage>
</organism>
<gene>
    <name evidence="2" type="ORF">S03H2_27522</name>
</gene>
<dbReference type="AlphaFoldDB" id="X1HX86"/>
<comment type="caution">
    <text evidence="2">The sequence shown here is derived from an EMBL/GenBank/DDBJ whole genome shotgun (WGS) entry which is preliminary data.</text>
</comment>